<dbReference type="RefSeq" id="WP_069810781.1">
    <property type="nucleotide sequence ID" value="NZ_CP017305.1"/>
</dbReference>
<dbReference type="GO" id="GO:0009274">
    <property type="term" value="C:peptidoglycan-based cell wall"/>
    <property type="evidence" value="ECO:0007669"/>
    <property type="project" value="InterPro"/>
</dbReference>
<keyword evidence="1 11" id="KW-1003">Cell membrane</keyword>
<dbReference type="GO" id="GO:0009252">
    <property type="term" value="P:peptidoglycan biosynthetic process"/>
    <property type="evidence" value="ECO:0007669"/>
    <property type="project" value="UniProtKB-UniRule"/>
</dbReference>
<keyword evidence="8 11" id="KW-1133">Transmembrane helix</keyword>
<evidence type="ECO:0000256" key="12">
    <source>
        <dbReference type="SAM" id="MobiDB-lite"/>
    </source>
</evidence>
<dbReference type="GO" id="GO:0005886">
    <property type="term" value="C:plasma membrane"/>
    <property type="evidence" value="ECO:0007669"/>
    <property type="project" value="UniProtKB-SubCell"/>
</dbReference>
<evidence type="ECO:0000256" key="11">
    <source>
        <dbReference type="HAMAP-Rule" id="MF_00766"/>
    </source>
</evidence>
<evidence type="ECO:0000256" key="2">
    <source>
        <dbReference type="ARBA" id="ARBA00022519"/>
    </source>
</evidence>
<dbReference type="Gene3D" id="1.10.3810.10">
    <property type="entry name" value="Biosynthetic peptidoglycan transglycosylase-like"/>
    <property type="match status" value="1"/>
</dbReference>
<keyword evidence="4 11" id="KW-0808">Transferase</keyword>
<dbReference type="InterPro" id="IPR011812">
    <property type="entry name" value="Pep_trsgly"/>
</dbReference>
<dbReference type="PANTHER" id="PTHR30400">
    <property type="entry name" value="MONOFUNCTIONAL BIOSYNTHETIC PEPTIDOGLYCAN TRANSGLYCOSYLASE"/>
    <property type="match status" value="1"/>
</dbReference>
<comment type="subcellular location">
    <subcellularLocation>
        <location evidence="11">Cell membrane</location>
        <topology evidence="11">Single-pass membrane protein</topology>
    </subcellularLocation>
</comment>
<dbReference type="GO" id="GO:0008360">
    <property type="term" value="P:regulation of cell shape"/>
    <property type="evidence" value="ECO:0007669"/>
    <property type="project" value="UniProtKB-KW"/>
</dbReference>
<evidence type="ECO:0000259" key="13">
    <source>
        <dbReference type="Pfam" id="PF00912"/>
    </source>
</evidence>
<dbReference type="PANTHER" id="PTHR30400:SF0">
    <property type="entry name" value="BIOSYNTHETIC PEPTIDOGLYCAN TRANSGLYCOSYLASE"/>
    <property type="match status" value="1"/>
</dbReference>
<dbReference type="KEGG" id="clz:BIU88_10860"/>
<evidence type="ECO:0000256" key="10">
    <source>
        <dbReference type="ARBA" id="ARBA00023316"/>
    </source>
</evidence>
<dbReference type="Pfam" id="PF00912">
    <property type="entry name" value="Transgly"/>
    <property type="match status" value="1"/>
</dbReference>
<comment type="pathway">
    <text evidence="11">Cell wall biogenesis; peptidoglycan biosynthesis.</text>
</comment>
<proteinExistence type="inferred from homology"/>
<keyword evidence="10 11" id="KW-0961">Cell wall biogenesis/degradation</keyword>
<keyword evidence="3 11" id="KW-0328">Glycosyltransferase</keyword>
<dbReference type="InterPro" id="IPR023346">
    <property type="entry name" value="Lysozyme-like_dom_sf"/>
</dbReference>
<comment type="similarity">
    <text evidence="11">Belongs to the glycosyltransferase 51 family.</text>
</comment>
<dbReference type="GO" id="GO:0016763">
    <property type="term" value="F:pentosyltransferase activity"/>
    <property type="evidence" value="ECO:0007669"/>
    <property type="project" value="InterPro"/>
</dbReference>
<dbReference type="AlphaFoldDB" id="A0A1D8D9I5"/>
<keyword evidence="6 11" id="KW-0133">Cell shape</keyword>
<reference evidence="14" key="1">
    <citation type="submission" date="2016-09" db="EMBL/GenBank/DDBJ databases">
        <title>Genome sequence of Chlorobaculum limnaeum.</title>
        <authorList>
            <person name="Liu Z."/>
            <person name="Tank M."/>
            <person name="Bryant D.A."/>
        </authorList>
    </citation>
    <scope>NUCLEOTIDE SEQUENCE [LARGE SCALE GENOMIC DNA]</scope>
    <source>
        <strain evidence="14">DSM 1677</strain>
    </source>
</reference>
<dbReference type="UniPathway" id="UPA00219"/>
<evidence type="ECO:0000256" key="3">
    <source>
        <dbReference type="ARBA" id="ARBA00022676"/>
    </source>
</evidence>
<evidence type="ECO:0000256" key="4">
    <source>
        <dbReference type="ARBA" id="ARBA00022679"/>
    </source>
</evidence>
<feature type="domain" description="Glycosyl transferase family 51" evidence="13">
    <location>
        <begin position="57"/>
        <end position="223"/>
    </location>
</feature>
<dbReference type="HAMAP" id="MF_00766">
    <property type="entry name" value="PGT_MtgA"/>
    <property type="match status" value="1"/>
</dbReference>
<keyword evidence="7 11" id="KW-0573">Peptidoglycan synthesis</keyword>
<dbReference type="STRING" id="274537.BIU88_10860"/>
<dbReference type="GO" id="GO:0008955">
    <property type="term" value="F:peptidoglycan glycosyltransferase activity"/>
    <property type="evidence" value="ECO:0007669"/>
    <property type="project" value="UniProtKB-UniRule"/>
</dbReference>
<evidence type="ECO:0000256" key="8">
    <source>
        <dbReference type="ARBA" id="ARBA00022989"/>
    </source>
</evidence>
<keyword evidence="9 11" id="KW-0472">Membrane</keyword>
<name>A0A1D8D9I5_CHLLM</name>
<gene>
    <name evidence="11" type="primary">mtgA</name>
    <name evidence="14" type="ORF">BIU88_10860</name>
</gene>
<keyword evidence="15" id="KW-1185">Reference proteome</keyword>
<keyword evidence="2" id="KW-0997">Cell inner membrane</keyword>
<accession>A0A1D8D9I5</accession>
<dbReference type="OrthoDB" id="9766909at2"/>
<dbReference type="Proteomes" id="UP000095185">
    <property type="component" value="Chromosome"/>
</dbReference>
<evidence type="ECO:0000256" key="5">
    <source>
        <dbReference type="ARBA" id="ARBA00022692"/>
    </source>
</evidence>
<evidence type="ECO:0000256" key="7">
    <source>
        <dbReference type="ARBA" id="ARBA00022984"/>
    </source>
</evidence>
<evidence type="ECO:0000256" key="9">
    <source>
        <dbReference type="ARBA" id="ARBA00023136"/>
    </source>
</evidence>
<dbReference type="SUPFAM" id="SSF53955">
    <property type="entry name" value="Lysozyme-like"/>
    <property type="match status" value="1"/>
</dbReference>
<sequence>MKLLRNAVLLILLFIVVDVGRYFFIPDISRLAHTNPGKTAFMEYREAEWRSEGRDKTIKQRWVPLRKVSPSLVKAVLISEDNNFWHHEGFDFKAIEGAIEKNIEAGEFKFGASTISQQLAKNLFLSPSKNPLRKMKEAILTWRIEQMLSKRRILELYVNVAEWGDGIFGIDQAARHYYGVRASQLTASQSARLAAALPNPVLYKPTGSSGFVRARAKHIYAIMLRRGLVVPDYREVMTAPDTPVAQPPDSVVVGVPENLIQEASLPDSLKHDSSPEPAPEETSENTQPGN</sequence>
<dbReference type="InterPro" id="IPR036950">
    <property type="entry name" value="PBP_transglycosylase"/>
</dbReference>
<dbReference type="EMBL" id="CP017305">
    <property type="protein sequence ID" value="AOS84589.1"/>
    <property type="molecule type" value="Genomic_DNA"/>
</dbReference>
<comment type="function">
    <text evidence="11">Peptidoglycan polymerase that catalyzes glycan chain elongation from lipid-linked precursors.</text>
</comment>
<protein>
    <recommendedName>
        <fullName evidence="11">Biosynthetic peptidoglycan transglycosylase</fullName>
        <ecNumber evidence="11">2.4.99.28</ecNumber>
    </recommendedName>
    <alternativeName>
        <fullName evidence="11">Glycan polymerase</fullName>
    </alternativeName>
    <alternativeName>
        <fullName evidence="11">Peptidoglycan glycosyltransferase MtgA</fullName>
        <shortName evidence="11">PGT</shortName>
    </alternativeName>
</protein>
<organism evidence="14 15">
    <name type="scientific">Chlorobaculum limnaeum</name>
    <dbReference type="NCBI Taxonomy" id="274537"/>
    <lineage>
        <taxon>Bacteria</taxon>
        <taxon>Pseudomonadati</taxon>
        <taxon>Chlorobiota</taxon>
        <taxon>Chlorobiia</taxon>
        <taxon>Chlorobiales</taxon>
        <taxon>Chlorobiaceae</taxon>
        <taxon>Chlorobaculum</taxon>
    </lineage>
</organism>
<keyword evidence="5 11" id="KW-0812">Transmembrane</keyword>
<dbReference type="InterPro" id="IPR001264">
    <property type="entry name" value="Glyco_trans_51"/>
</dbReference>
<dbReference type="EC" id="2.4.99.28" evidence="11"/>
<evidence type="ECO:0000256" key="6">
    <source>
        <dbReference type="ARBA" id="ARBA00022960"/>
    </source>
</evidence>
<dbReference type="GO" id="GO:0071555">
    <property type="term" value="P:cell wall organization"/>
    <property type="evidence" value="ECO:0007669"/>
    <property type="project" value="UniProtKB-KW"/>
</dbReference>
<feature type="region of interest" description="Disordered" evidence="12">
    <location>
        <begin position="262"/>
        <end position="290"/>
    </location>
</feature>
<dbReference type="NCBIfam" id="TIGR02070">
    <property type="entry name" value="mono_pep_trsgly"/>
    <property type="match status" value="1"/>
</dbReference>
<evidence type="ECO:0000256" key="1">
    <source>
        <dbReference type="ARBA" id="ARBA00022475"/>
    </source>
</evidence>
<evidence type="ECO:0000313" key="15">
    <source>
        <dbReference type="Proteomes" id="UP000095185"/>
    </source>
</evidence>
<evidence type="ECO:0000313" key="14">
    <source>
        <dbReference type="EMBL" id="AOS84589.1"/>
    </source>
</evidence>
<comment type="catalytic activity">
    <reaction evidence="11">
        <text>[GlcNAc-(1-&gt;4)-Mur2Ac(oyl-L-Ala-gamma-D-Glu-L-Lys-D-Ala-D-Ala)](n)-di-trans,octa-cis-undecaprenyl diphosphate + beta-D-GlcNAc-(1-&gt;4)-Mur2Ac(oyl-L-Ala-gamma-D-Glu-L-Lys-D-Ala-D-Ala)-di-trans,octa-cis-undecaprenyl diphosphate = [GlcNAc-(1-&gt;4)-Mur2Ac(oyl-L-Ala-gamma-D-Glu-L-Lys-D-Ala-D-Ala)](n+1)-di-trans,octa-cis-undecaprenyl diphosphate + di-trans,octa-cis-undecaprenyl diphosphate + H(+)</text>
        <dbReference type="Rhea" id="RHEA:23708"/>
        <dbReference type="Rhea" id="RHEA-COMP:9602"/>
        <dbReference type="Rhea" id="RHEA-COMP:9603"/>
        <dbReference type="ChEBI" id="CHEBI:15378"/>
        <dbReference type="ChEBI" id="CHEBI:58405"/>
        <dbReference type="ChEBI" id="CHEBI:60033"/>
        <dbReference type="ChEBI" id="CHEBI:78435"/>
        <dbReference type="EC" id="2.4.99.28"/>
    </reaction>
</comment>